<protein>
    <recommendedName>
        <fullName evidence="3">SnoaL-like domain-containing protein</fullName>
    </recommendedName>
</protein>
<keyword evidence="2" id="KW-1185">Reference proteome</keyword>
<organism evidence="1 2">
    <name type="scientific">Lacimicrobium alkaliphilum</name>
    <dbReference type="NCBI Taxonomy" id="1526571"/>
    <lineage>
        <taxon>Bacteria</taxon>
        <taxon>Pseudomonadati</taxon>
        <taxon>Pseudomonadota</taxon>
        <taxon>Gammaproteobacteria</taxon>
        <taxon>Alteromonadales</taxon>
        <taxon>Alteromonadaceae</taxon>
        <taxon>Lacimicrobium</taxon>
    </lineage>
</organism>
<evidence type="ECO:0008006" key="3">
    <source>
        <dbReference type="Google" id="ProtNLM"/>
    </source>
</evidence>
<dbReference type="InterPro" id="IPR032710">
    <property type="entry name" value="NTF2-like_dom_sf"/>
</dbReference>
<accession>A0A0U2JJP0</accession>
<name>A0A0U2JJP0_9ALTE</name>
<dbReference type="EMBL" id="CP013650">
    <property type="protein sequence ID" value="ALS99894.1"/>
    <property type="molecule type" value="Genomic_DNA"/>
</dbReference>
<dbReference type="AlphaFoldDB" id="A0A0U2JJP0"/>
<dbReference type="SUPFAM" id="SSF54427">
    <property type="entry name" value="NTF2-like"/>
    <property type="match status" value="1"/>
</dbReference>
<dbReference type="Proteomes" id="UP000068447">
    <property type="component" value="Chromosome"/>
</dbReference>
<evidence type="ECO:0000313" key="1">
    <source>
        <dbReference type="EMBL" id="ALS99894.1"/>
    </source>
</evidence>
<dbReference type="Gene3D" id="3.10.450.50">
    <property type="match status" value="1"/>
</dbReference>
<evidence type="ECO:0000313" key="2">
    <source>
        <dbReference type="Proteomes" id="UP000068447"/>
    </source>
</evidence>
<dbReference type="OrthoDB" id="6692273at2"/>
<dbReference type="KEGG" id="lal:AT746_17565"/>
<dbReference type="RefSeq" id="WP_062483131.1">
    <property type="nucleotide sequence ID" value="NZ_CP013650.1"/>
</dbReference>
<reference evidence="1 2" key="1">
    <citation type="submission" date="2015-12" db="EMBL/GenBank/DDBJ databases">
        <title>Complete genome of Lacimicrobium alkaliphilum KCTC 32984.</title>
        <authorList>
            <person name="Kim S.-G."/>
            <person name="Lee Y.-J."/>
        </authorList>
    </citation>
    <scope>NUCLEOTIDE SEQUENCE [LARGE SCALE GENOMIC DNA]</scope>
    <source>
        <strain evidence="1 2">YelD216</strain>
    </source>
</reference>
<sequence>MSQVSRSADCGNSPKNKMVEDIAIALETRDTDFLRSILDPEVMWNYVGGTVTTSAAILVQVGELDKPTSLTVDHVISHGKTGAVNGYTRKGKSEQRFCHVIEFTSVKCNRIRRIESYGE</sequence>
<gene>
    <name evidence="1" type="ORF">AT746_17565</name>
</gene>
<proteinExistence type="predicted"/>
<dbReference type="STRING" id="1526571.AT746_17565"/>